<evidence type="ECO:0000259" key="21">
    <source>
        <dbReference type="PROSITE" id="PS50972"/>
    </source>
</evidence>
<dbReference type="Gene3D" id="3.10.196.10">
    <property type="entry name" value="Vitamin B12-dependent methionine synthase, activation domain"/>
    <property type="match status" value="1"/>
</dbReference>
<dbReference type="Gene3D" id="3.20.20.330">
    <property type="entry name" value="Homocysteine-binding-like domain"/>
    <property type="match status" value="1"/>
</dbReference>
<dbReference type="SUPFAM" id="SSF52242">
    <property type="entry name" value="Cobalamin (vitamin B12)-binding domain"/>
    <property type="match status" value="1"/>
</dbReference>
<keyword evidence="7 16" id="KW-0028">Amino-acid biosynthesis</keyword>
<dbReference type="InterPro" id="IPR004223">
    <property type="entry name" value="VitB12-dep_Met_synth_activ_dom"/>
</dbReference>
<dbReference type="EMBL" id="JAVFKY010000002">
    <property type="protein sequence ID" value="KAK5580973.1"/>
    <property type="molecule type" value="Genomic_DNA"/>
</dbReference>
<evidence type="ECO:0000313" key="26">
    <source>
        <dbReference type="Proteomes" id="UP001344447"/>
    </source>
</evidence>
<feature type="binding site" evidence="18">
    <location>
        <position position="823"/>
    </location>
    <ligand>
        <name>methylcob(III)alamin</name>
        <dbReference type="ChEBI" id="CHEBI:28115"/>
    </ligand>
</feature>
<dbReference type="Gene3D" id="3.20.20.20">
    <property type="entry name" value="Dihydropteroate synthase-like"/>
    <property type="match status" value="1"/>
</dbReference>
<evidence type="ECO:0000256" key="6">
    <source>
        <dbReference type="ARBA" id="ARBA00022603"/>
    </source>
</evidence>
<dbReference type="EC" id="2.1.1.13" evidence="5 16"/>
<dbReference type="InterPro" id="IPR000489">
    <property type="entry name" value="Pterin-binding_dom"/>
</dbReference>
<dbReference type="FunFam" id="1.10.1240.10:FF:000001">
    <property type="entry name" value="Methionine synthase"/>
    <property type="match status" value="1"/>
</dbReference>
<proteinExistence type="inferred from homology"/>
<evidence type="ECO:0000256" key="1">
    <source>
        <dbReference type="ARBA" id="ARBA00001947"/>
    </source>
</evidence>
<keyword evidence="13 16" id="KW-0862">Zinc</keyword>
<dbReference type="PANTHER" id="PTHR45833:SF1">
    <property type="entry name" value="METHIONINE SYNTHASE"/>
    <property type="match status" value="1"/>
</dbReference>
<dbReference type="PROSITE" id="PS50972">
    <property type="entry name" value="PTERIN_BINDING"/>
    <property type="match status" value="1"/>
</dbReference>
<evidence type="ECO:0000313" key="25">
    <source>
        <dbReference type="EMBL" id="KAK5580973.1"/>
    </source>
</evidence>
<feature type="domain" description="B12-binding" evidence="23">
    <location>
        <begin position="765"/>
        <end position="900"/>
    </location>
</feature>
<gene>
    <name evidence="25" type="ORF">RB653_001000</name>
</gene>
<dbReference type="Pfam" id="PF00809">
    <property type="entry name" value="Pterin_bind"/>
    <property type="match status" value="1"/>
</dbReference>
<dbReference type="NCBIfam" id="TIGR02082">
    <property type="entry name" value="metH"/>
    <property type="match status" value="1"/>
</dbReference>
<keyword evidence="10 16" id="KW-0949">S-adenosyl-L-methionine</keyword>
<dbReference type="FunFam" id="3.20.20.330:FF:000001">
    <property type="entry name" value="Methionine synthase"/>
    <property type="match status" value="1"/>
</dbReference>
<dbReference type="SUPFAM" id="SSF56507">
    <property type="entry name" value="Methionine synthase activation domain-like"/>
    <property type="match status" value="1"/>
</dbReference>
<dbReference type="PIRSF" id="PIRSF000381">
    <property type="entry name" value="MetH"/>
    <property type="match status" value="1"/>
</dbReference>
<dbReference type="CDD" id="cd00740">
    <property type="entry name" value="MeTr"/>
    <property type="match status" value="1"/>
</dbReference>
<comment type="pathway">
    <text evidence="3 16">Amino-acid biosynthesis; L-methionine biosynthesis via de novo pathway; L-methionine from L-homocysteine (MetH route): step 1/1.</text>
</comment>
<name>A0AAN7U3I7_9MYCE</name>
<dbReference type="InterPro" id="IPR037010">
    <property type="entry name" value="VitB12-dep_Met_synth_activ_sf"/>
</dbReference>
<dbReference type="Proteomes" id="UP001344447">
    <property type="component" value="Unassembled WGS sequence"/>
</dbReference>
<dbReference type="PANTHER" id="PTHR45833">
    <property type="entry name" value="METHIONINE SYNTHASE"/>
    <property type="match status" value="1"/>
</dbReference>
<keyword evidence="14 16" id="KW-0486">Methionine biosynthesis</keyword>
<dbReference type="Pfam" id="PF02310">
    <property type="entry name" value="B12-binding"/>
    <property type="match status" value="1"/>
</dbReference>
<dbReference type="GO" id="GO:0008270">
    <property type="term" value="F:zinc ion binding"/>
    <property type="evidence" value="ECO:0007669"/>
    <property type="project" value="UniProtKB-UniRule"/>
</dbReference>
<evidence type="ECO:0000259" key="23">
    <source>
        <dbReference type="PROSITE" id="PS51332"/>
    </source>
</evidence>
<comment type="cofactor">
    <cofactor evidence="2 16 17">
        <name>methylcob(III)alamin</name>
        <dbReference type="ChEBI" id="CHEBI:28115"/>
    </cofactor>
</comment>
<feature type="binding site" evidence="18">
    <location>
        <position position="1160"/>
    </location>
    <ligand>
        <name>S-adenosyl-L-methionine</name>
        <dbReference type="ChEBI" id="CHEBI:59789"/>
    </ligand>
</feature>
<evidence type="ECO:0000256" key="8">
    <source>
        <dbReference type="ARBA" id="ARBA00022628"/>
    </source>
</evidence>
<keyword evidence="8 16" id="KW-0846">Cobalamin</keyword>
<dbReference type="GO" id="GO:0031419">
    <property type="term" value="F:cobalamin binding"/>
    <property type="evidence" value="ECO:0007669"/>
    <property type="project" value="UniProtKB-UniRule"/>
</dbReference>
<feature type="binding site" evidence="18">
    <location>
        <position position="879"/>
    </location>
    <ligand>
        <name>methylcob(III)alamin</name>
        <dbReference type="ChEBI" id="CHEBI:28115"/>
    </ligand>
</feature>
<evidence type="ECO:0000256" key="17">
    <source>
        <dbReference type="PIRSR" id="PIRSR000381-1"/>
    </source>
</evidence>
<dbReference type="Pfam" id="PF02574">
    <property type="entry name" value="S-methyl_trans"/>
    <property type="match status" value="1"/>
</dbReference>
<dbReference type="Gene3D" id="1.10.1240.10">
    <property type="entry name" value="Methionine synthase domain"/>
    <property type="match status" value="1"/>
</dbReference>
<comment type="caution">
    <text evidence="25">The sequence shown here is derived from an EMBL/GenBank/DDBJ whole genome shotgun (WGS) entry which is preliminary data.</text>
</comment>
<accession>A0AAN7U3I7</accession>
<evidence type="ECO:0000256" key="12">
    <source>
        <dbReference type="ARBA" id="ARBA00022737"/>
    </source>
</evidence>
<feature type="binding site" description="axial binding residue" evidence="17">
    <location>
        <position position="778"/>
    </location>
    <ligand>
        <name>methylcob(III)alamin</name>
        <dbReference type="ChEBI" id="CHEBI:28115"/>
    </ligand>
    <ligandPart>
        <name>Co</name>
        <dbReference type="ChEBI" id="CHEBI:27638"/>
    </ligandPart>
</feature>
<dbReference type="FunFam" id="3.40.50.280:FF:000001">
    <property type="entry name" value="Methionine synthase"/>
    <property type="match status" value="1"/>
</dbReference>
<dbReference type="CDD" id="cd02069">
    <property type="entry name" value="methionine_synthase_B12_BD"/>
    <property type="match status" value="1"/>
</dbReference>
<dbReference type="GO" id="GO:0032259">
    <property type="term" value="P:methylation"/>
    <property type="evidence" value="ECO:0007669"/>
    <property type="project" value="UniProtKB-KW"/>
</dbReference>
<evidence type="ECO:0000256" key="9">
    <source>
        <dbReference type="ARBA" id="ARBA00022679"/>
    </source>
</evidence>
<dbReference type="PROSITE" id="PS51332">
    <property type="entry name" value="B12_BINDING"/>
    <property type="match status" value="1"/>
</dbReference>
<keyword evidence="12" id="KW-0677">Repeat</keyword>
<organism evidence="25 26">
    <name type="scientific">Dictyostelium firmibasis</name>
    <dbReference type="NCBI Taxonomy" id="79012"/>
    <lineage>
        <taxon>Eukaryota</taxon>
        <taxon>Amoebozoa</taxon>
        <taxon>Evosea</taxon>
        <taxon>Eumycetozoa</taxon>
        <taxon>Dictyostelia</taxon>
        <taxon>Dictyosteliales</taxon>
        <taxon>Dictyosteliaceae</taxon>
        <taxon>Dictyostelium</taxon>
    </lineage>
</organism>
<dbReference type="PROSITE" id="PS51337">
    <property type="entry name" value="B12_BINDING_NTER"/>
    <property type="match status" value="1"/>
</dbReference>
<dbReference type="InterPro" id="IPR036724">
    <property type="entry name" value="Cobalamin-bd_sf"/>
</dbReference>
<dbReference type="InterPro" id="IPR011005">
    <property type="entry name" value="Dihydropteroate_synth-like_sf"/>
</dbReference>
<dbReference type="FunFam" id="3.20.20.20:FF:000002">
    <property type="entry name" value="Methionine synthase"/>
    <property type="match status" value="1"/>
</dbReference>
<comment type="cofactor">
    <cofactor evidence="1 16 19">
        <name>Zn(2+)</name>
        <dbReference type="ChEBI" id="CHEBI:29105"/>
    </cofactor>
</comment>
<dbReference type="InterPro" id="IPR033706">
    <property type="entry name" value="Met_synthase_B12-bd"/>
</dbReference>
<dbReference type="SUPFAM" id="SSF82282">
    <property type="entry name" value="Homocysteine S-methyltransferase"/>
    <property type="match status" value="1"/>
</dbReference>
<dbReference type="GO" id="GO:0005829">
    <property type="term" value="C:cytosol"/>
    <property type="evidence" value="ECO:0007669"/>
    <property type="project" value="TreeGrafter"/>
</dbReference>
<feature type="binding site" evidence="18">
    <location>
        <begin position="1215"/>
        <end position="1216"/>
    </location>
    <ligand>
        <name>S-adenosyl-L-methionine</name>
        <dbReference type="ChEBI" id="CHEBI:59789"/>
    </ligand>
</feature>
<protein>
    <recommendedName>
        <fullName evidence="5 16">Methionine synthase</fullName>
        <ecNumber evidence="5 16">2.1.1.13</ecNumber>
    </recommendedName>
    <alternativeName>
        <fullName evidence="16">5-methyltetrahydrofolate--homocysteine methyltransferase</fullName>
    </alternativeName>
</protein>
<evidence type="ECO:0000259" key="22">
    <source>
        <dbReference type="PROSITE" id="PS50974"/>
    </source>
</evidence>
<dbReference type="SUPFAM" id="SSF51717">
    <property type="entry name" value="Dihydropteroate synthetase-like"/>
    <property type="match status" value="1"/>
</dbReference>
<dbReference type="PROSITE" id="PS50974">
    <property type="entry name" value="ADOMET_ACTIVATION"/>
    <property type="match status" value="1"/>
</dbReference>
<dbReference type="InterPro" id="IPR036589">
    <property type="entry name" value="HCY_dom_sf"/>
</dbReference>
<dbReference type="SMART" id="SM01018">
    <property type="entry name" value="B12-binding_2"/>
    <property type="match status" value="1"/>
</dbReference>
<keyword evidence="26" id="KW-1185">Reference proteome</keyword>
<dbReference type="InterPro" id="IPR050554">
    <property type="entry name" value="Met_Synthase/Corrinoid"/>
</dbReference>
<dbReference type="InterPro" id="IPR006158">
    <property type="entry name" value="Cobalamin-bd"/>
</dbReference>
<keyword evidence="11 16" id="KW-0479">Metal-binding</keyword>
<feature type="domain" description="Hcy-binding" evidence="20">
    <location>
        <begin position="13"/>
        <end position="333"/>
    </location>
</feature>
<dbReference type="InterPro" id="IPR003759">
    <property type="entry name" value="Cbl-bd_cap"/>
</dbReference>
<comment type="domain">
    <text evidence="16">Modular enzyme with four functionally distinct domains. The isolated Hcy-binding domain catalyzes methyl transfer from free methylcobalamin to homocysteine. The Hcy-binding domain in association with the pterin-binding domain catalyzes the methylation of cob(I)alamin by methyltetrahydrofolate and the methylation of homocysteine. The B12-binding domain binds the cofactor. The AdoMet activation domain binds S-adenosyl-L-methionine. Under aerobic conditions cob(I)alamin can be converted to inactive cob(II)alamin. Reductive methylation by S-adenosyl-L-methionine and flavodoxin regenerates methylcobalamin.</text>
</comment>
<keyword evidence="6 16" id="KW-0489">Methyltransferase</keyword>
<evidence type="ECO:0000256" key="19">
    <source>
        <dbReference type="PROSITE-ProRule" id="PRU00333"/>
    </source>
</evidence>
<evidence type="ECO:0000256" key="11">
    <source>
        <dbReference type="ARBA" id="ARBA00022723"/>
    </source>
</evidence>
<dbReference type="Gene3D" id="3.40.50.280">
    <property type="entry name" value="Cobalamin-binding domain"/>
    <property type="match status" value="1"/>
</dbReference>
<feature type="domain" description="Pterin-binding" evidence="21">
    <location>
        <begin position="364"/>
        <end position="625"/>
    </location>
</feature>
<evidence type="ECO:0000259" key="20">
    <source>
        <dbReference type="PROSITE" id="PS50970"/>
    </source>
</evidence>
<feature type="binding site" evidence="18">
    <location>
        <position position="966"/>
    </location>
    <ligand>
        <name>S-adenosyl-L-methionine</name>
        <dbReference type="ChEBI" id="CHEBI:59789"/>
    </ligand>
</feature>
<feature type="binding site" evidence="17 19">
    <location>
        <position position="255"/>
    </location>
    <ligand>
        <name>Zn(2+)</name>
        <dbReference type="ChEBI" id="CHEBI:29105"/>
    </ligand>
</feature>
<comment type="catalytic activity">
    <reaction evidence="16">
        <text>(6S)-5-methyl-5,6,7,8-tetrahydrofolate + L-homocysteine = (6S)-5,6,7,8-tetrahydrofolate + L-methionine</text>
        <dbReference type="Rhea" id="RHEA:11172"/>
        <dbReference type="ChEBI" id="CHEBI:18608"/>
        <dbReference type="ChEBI" id="CHEBI:57453"/>
        <dbReference type="ChEBI" id="CHEBI:57844"/>
        <dbReference type="ChEBI" id="CHEBI:58199"/>
        <dbReference type="EC" id="2.1.1.13"/>
    </reaction>
</comment>
<feature type="domain" description="AdoMet activation" evidence="22">
    <location>
        <begin position="916"/>
        <end position="1253"/>
    </location>
</feature>
<dbReference type="InterPro" id="IPR036594">
    <property type="entry name" value="Meth_synthase_dom"/>
</dbReference>
<sequence>MINSNEKNESETFSIIRKILSERIMVLDGAMGTEIQKFKLKDNDYRGEEFKDFPHELGGNNDLLSLTQPHIIREIHCKYLEAGADFIETNTFNGNIFSQADYKMEHLVKRINIESARLAKSACEEYTKKDPSRPRFVCGAVGPTNKTASISPSVERPEARNVLFDELVDGYLEQVEALVEGGIDVLLVETVFDSLNCKAALFAIEEFFKKHSPRLPVFVSGTIVDKSGRTLSGQTGEAFYTSVASANLMVFGLNCALGAQEMRPFLQNISKCSECYVSCYPNAGLPNTFGGYDETPEMMAEQIKEFAESGLLNIVGGCCGTSPDHIRAFCKAIEGIPPRSIPTLVPNTTLSGLEPLIFTKELNFVNVGERCNVSGSRRFANLIKANKYEEALSVARQQVEAGAQIIDINMDEGMIDAVAAIQKFLFFIGSEPEISKVPIMLDSSNFAVVEAGLKCVQGKCIVNSISLKVGEELFIEQAKIVKQYGASVVVMAFDENGQATSKDEKVRICYRSYKILTEQVGFYPQDIIFDPNILTIATGLEEHNNYGVEFIEATREIKQLMPLTRVSGGVSNLSFSFRGNEPLREAMHSAFLYHTIKAGMDMGIVNAGALPIYDDIPKDLLKLVEDAILNRTSDATEKLLEYAQANNKSEKASVEVEEWRNKSVSDRIAHALVKGITTFIIEDTEEARNTLPSSLSVIEGPLMGGMNVVGDLFGAGKMFLPQVIKSARVMKKAVAHLIPFMEEEKRLKRLEKGSNADEDSEPDNAGVIVLATVKGDVHDIGKNIVGVVLGCNNYKVIDIGVMTPCEKIVEAIIANKADVVGLSGLITPSLDEMIYVASELERLKFKIPLMIGGATTSQIHTAVKISPHYTQPTVHVLDASRSVTVVQSLLDPNNKEVFAEDVSQQYAELREKHYASLKDRKYTSLDKARQHCVKVNWKSIEPVKPKFLGTHVFKEYSLEKLVTKIDWNPFFVTWQLRGKYPNRGYPRIFNDETVGAEAKKLFDDAQSMLKEIVEKKLLNARGVIGFYPANSIDEDIIIYEDETRSKPIATLFGIRQQNEKETEEPYIAIGDYIAPVSTGVKDYIGLFAVSAGFGLEEMVEKYKQENDDYSSIMAKALADRLAEALAEAVHEDVRKEHWAYEKNEQLSNEDLFKIKYKGIRPAPGYPAQPDHTEMKTIWSLMNVNENTDIELTDHMAMLPGAAVCGVYFSHEHAKYFSVGKITREQIESYASRKQITPEEAERWLSSILSYDRLPFKN</sequence>
<dbReference type="Gene3D" id="1.10.288.10">
    <property type="entry name" value="Cobalamin-dependent Methionine Synthase, domain 2"/>
    <property type="match status" value="1"/>
</dbReference>
<evidence type="ECO:0000256" key="15">
    <source>
        <dbReference type="ARBA" id="ARBA00023285"/>
    </source>
</evidence>
<dbReference type="GO" id="GO:0008705">
    <property type="term" value="F:methionine synthase activity"/>
    <property type="evidence" value="ECO:0007669"/>
    <property type="project" value="UniProtKB-UniRule"/>
</dbReference>
<reference evidence="25 26" key="1">
    <citation type="submission" date="2023-11" db="EMBL/GenBank/DDBJ databases">
        <title>Dfirmibasis_genome.</title>
        <authorList>
            <person name="Edelbroek B."/>
            <person name="Kjellin J."/>
            <person name="Jerlstrom-Hultqvist J."/>
            <person name="Soderbom F."/>
        </authorList>
    </citation>
    <scope>NUCLEOTIDE SEQUENCE [LARGE SCALE GENOMIC DNA]</scope>
    <source>
        <strain evidence="25 26">TNS-C-14</strain>
    </source>
</reference>
<dbReference type="GO" id="GO:0046653">
    <property type="term" value="P:tetrahydrofolate metabolic process"/>
    <property type="evidence" value="ECO:0007669"/>
    <property type="project" value="TreeGrafter"/>
</dbReference>
<evidence type="ECO:0000256" key="5">
    <source>
        <dbReference type="ARBA" id="ARBA00012032"/>
    </source>
</evidence>
<dbReference type="NCBIfam" id="NF007024">
    <property type="entry name" value="PRK09490.1"/>
    <property type="match status" value="1"/>
</dbReference>
<dbReference type="GO" id="GO:0050667">
    <property type="term" value="P:homocysteine metabolic process"/>
    <property type="evidence" value="ECO:0007669"/>
    <property type="project" value="TreeGrafter"/>
</dbReference>
<feature type="domain" description="B12-binding N-terminal" evidence="24">
    <location>
        <begin position="655"/>
        <end position="749"/>
    </location>
</feature>
<evidence type="ECO:0000256" key="3">
    <source>
        <dbReference type="ARBA" id="ARBA00005178"/>
    </source>
</evidence>
<feature type="binding site" evidence="17 19">
    <location>
        <position position="318"/>
    </location>
    <ligand>
        <name>Zn(2+)</name>
        <dbReference type="ChEBI" id="CHEBI:29105"/>
    </ligand>
</feature>
<evidence type="ECO:0000256" key="13">
    <source>
        <dbReference type="ARBA" id="ARBA00022833"/>
    </source>
</evidence>
<evidence type="ECO:0000256" key="18">
    <source>
        <dbReference type="PIRSR" id="PIRSR000381-2"/>
    </source>
</evidence>
<evidence type="ECO:0000256" key="4">
    <source>
        <dbReference type="ARBA" id="ARBA00010398"/>
    </source>
</evidence>
<evidence type="ECO:0000256" key="7">
    <source>
        <dbReference type="ARBA" id="ARBA00022605"/>
    </source>
</evidence>
<comment type="similarity">
    <text evidence="4">Belongs to the vitamin-B12 dependent methionine synthase family.</text>
</comment>
<evidence type="ECO:0000256" key="16">
    <source>
        <dbReference type="PIRNR" id="PIRNR000381"/>
    </source>
</evidence>
<dbReference type="Pfam" id="PF02965">
    <property type="entry name" value="Met_synt_B12"/>
    <property type="match status" value="1"/>
</dbReference>
<evidence type="ECO:0000256" key="10">
    <source>
        <dbReference type="ARBA" id="ARBA00022691"/>
    </source>
</evidence>
<feature type="binding site" evidence="17 19">
    <location>
        <position position="319"/>
    </location>
    <ligand>
        <name>Zn(2+)</name>
        <dbReference type="ChEBI" id="CHEBI:29105"/>
    </ligand>
</feature>
<dbReference type="SUPFAM" id="SSF47644">
    <property type="entry name" value="Methionine synthase domain"/>
    <property type="match status" value="1"/>
</dbReference>
<evidence type="ECO:0000256" key="14">
    <source>
        <dbReference type="ARBA" id="ARBA00023167"/>
    </source>
</evidence>
<dbReference type="Pfam" id="PF02607">
    <property type="entry name" value="B12-binding_2"/>
    <property type="match status" value="1"/>
</dbReference>
<evidence type="ECO:0000259" key="24">
    <source>
        <dbReference type="PROSITE" id="PS51337"/>
    </source>
</evidence>
<keyword evidence="15 16" id="KW-0170">Cobalt</keyword>
<dbReference type="PROSITE" id="PS50970">
    <property type="entry name" value="HCY"/>
    <property type="match status" value="1"/>
</dbReference>
<keyword evidence="9 16" id="KW-0808">Transferase</keyword>
<dbReference type="InterPro" id="IPR003726">
    <property type="entry name" value="HCY_dom"/>
</dbReference>
<evidence type="ECO:0000256" key="2">
    <source>
        <dbReference type="ARBA" id="ARBA00001956"/>
    </source>
</evidence>
<feature type="binding site" evidence="18">
    <location>
        <begin position="775"/>
        <end position="779"/>
    </location>
    <ligand>
        <name>methylcob(III)alamin</name>
        <dbReference type="ChEBI" id="CHEBI:28115"/>
    </ligand>
</feature>
<comment type="function">
    <text evidence="16">Catalyzes the transfer of a methyl group from methyl-cobalamin to homocysteine, yielding enzyme-bound cob(I)alamin and methionine. Subsequently, remethylates the cofactor using methyltetrahydrofolate.</text>
</comment>
<feature type="binding site" evidence="18">
    <location>
        <position position="699"/>
    </location>
    <ligand>
        <name>methylcob(III)alamin</name>
        <dbReference type="ChEBI" id="CHEBI:28115"/>
    </ligand>
</feature>
<feature type="binding site" evidence="18">
    <location>
        <position position="827"/>
    </location>
    <ligand>
        <name>methylcob(III)alamin</name>
        <dbReference type="ChEBI" id="CHEBI:28115"/>
    </ligand>
</feature>
<dbReference type="InterPro" id="IPR011822">
    <property type="entry name" value="MetH"/>
</dbReference>
<dbReference type="AlphaFoldDB" id="A0AAN7U3I7"/>